<reference evidence="8 9" key="1">
    <citation type="journal article" date="2016" name="Mol. Biol. Evol.">
        <title>Genome-Wide Survey of Gut Fungi (Harpellales) Reveals the First Horizontally Transferred Ubiquitin Gene from a Mosquito Host.</title>
        <authorList>
            <person name="Wang Y."/>
            <person name="White M.M."/>
            <person name="Kvist S."/>
            <person name="Moncalvo J.M."/>
        </authorList>
    </citation>
    <scope>NUCLEOTIDE SEQUENCE [LARGE SCALE GENOMIC DNA]</scope>
    <source>
        <strain evidence="8 9">ALG-7-W6</strain>
    </source>
</reference>
<proteinExistence type="inferred from homology"/>
<gene>
    <name evidence="8" type="ORF">AYI68_g3403</name>
</gene>
<comment type="caution">
    <text evidence="8">The sequence shown here is derived from an EMBL/GenBank/DDBJ whole genome shotgun (WGS) entry which is preliminary data.</text>
</comment>
<evidence type="ECO:0000256" key="5">
    <source>
        <dbReference type="PIRSR" id="PIRSR602401-1"/>
    </source>
</evidence>
<dbReference type="SUPFAM" id="SSF48264">
    <property type="entry name" value="Cytochrome P450"/>
    <property type="match status" value="1"/>
</dbReference>
<evidence type="ECO:0000313" key="9">
    <source>
        <dbReference type="Proteomes" id="UP000187455"/>
    </source>
</evidence>
<dbReference type="GO" id="GO:0016705">
    <property type="term" value="F:oxidoreductase activity, acting on paired donors, with incorporation or reduction of molecular oxygen"/>
    <property type="evidence" value="ECO:0007669"/>
    <property type="project" value="InterPro"/>
</dbReference>
<evidence type="ECO:0000256" key="6">
    <source>
        <dbReference type="RuleBase" id="RU000461"/>
    </source>
</evidence>
<dbReference type="GO" id="GO:0020037">
    <property type="term" value="F:heme binding"/>
    <property type="evidence" value="ECO:0007669"/>
    <property type="project" value="InterPro"/>
</dbReference>
<dbReference type="Proteomes" id="UP000187455">
    <property type="component" value="Unassembled WGS sequence"/>
</dbReference>
<keyword evidence="9" id="KW-1185">Reference proteome</keyword>
<dbReference type="PRINTS" id="PR00463">
    <property type="entry name" value="EP450I"/>
</dbReference>
<dbReference type="AlphaFoldDB" id="A0A1R0H046"/>
<dbReference type="InterPro" id="IPR036396">
    <property type="entry name" value="Cyt_P450_sf"/>
</dbReference>
<keyword evidence="3 5" id="KW-0479">Metal-binding</keyword>
<dbReference type="PRINTS" id="PR00385">
    <property type="entry name" value="P450"/>
</dbReference>
<evidence type="ECO:0000256" key="2">
    <source>
        <dbReference type="ARBA" id="ARBA00010617"/>
    </source>
</evidence>
<dbReference type="PROSITE" id="PS00086">
    <property type="entry name" value="CYTOCHROME_P450"/>
    <property type="match status" value="1"/>
</dbReference>
<sequence>MKIVELVEITKSYFLNYCNNSKFLYSVLCAFGVYKIVYYAFFDGLRGIPGPWASRFTFYPIRKALVSGETTRYLLSLHKKYGPVVRIGPNWVSDSRVSDFKKVMATHRFRKSSDYDGFAGVHQNIFSTRDEEFNRMRRRQIGPAFSHTGLDSVESIVQSICVDSLIDKLGEMVDNGAGSAQFNYFKYLQNTTADVIGELAFGERFYALENDGHPVTGWVNESLKNSFIFSSFPILRYFQNIIPGLTIIEPELRQFCLDAIKRRKDLVKSGKFSNDRIDILQMYLVAVNNSDKKPLSNNELIAEMVIMVLAGVDTTSITLTWLITYYMLYPKVYQRVVEEVRSNFPNKEHKITHKESREKLPYFVATVYEALRIRGAVGGALAREVPMEGIELSGYQIPQGTNVFMFVPGAHQDTQVWGNDVSFNPERFLGPQGESLKKEILAFSTGVRMCPGRK</sequence>
<dbReference type="InterPro" id="IPR002401">
    <property type="entry name" value="Cyt_P450_E_grp-I"/>
</dbReference>
<dbReference type="Gene3D" id="1.10.630.10">
    <property type="entry name" value="Cytochrome P450"/>
    <property type="match status" value="1"/>
</dbReference>
<dbReference type="STRING" id="133383.A0A1R0H046"/>
<keyword evidence="5 6" id="KW-0349">Heme</keyword>
<evidence type="ECO:0000313" key="8">
    <source>
        <dbReference type="EMBL" id="OLY82478.1"/>
    </source>
</evidence>
<dbReference type="EMBL" id="LSSL01001501">
    <property type="protein sequence ID" value="OLY82478.1"/>
    <property type="molecule type" value="Genomic_DNA"/>
</dbReference>
<evidence type="ECO:0000256" key="1">
    <source>
        <dbReference type="ARBA" id="ARBA00001971"/>
    </source>
</evidence>
<dbReference type="InterPro" id="IPR017972">
    <property type="entry name" value="Cyt_P450_CS"/>
</dbReference>
<keyword evidence="6" id="KW-0560">Oxidoreductase</keyword>
<evidence type="ECO:0000256" key="3">
    <source>
        <dbReference type="ARBA" id="ARBA00022723"/>
    </source>
</evidence>
<keyword evidence="7" id="KW-0812">Transmembrane</keyword>
<keyword evidence="4 5" id="KW-0408">Iron</keyword>
<dbReference type="OrthoDB" id="655030at2759"/>
<keyword evidence="7" id="KW-1133">Transmembrane helix</keyword>
<dbReference type="InterPro" id="IPR001128">
    <property type="entry name" value="Cyt_P450"/>
</dbReference>
<dbReference type="PANTHER" id="PTHR24305:SF166">
    <property type="entry name" value="CYTOCHROME P450 12A4, MITOCHONDRIAL-RELATED"/>
    <property type="match status" value="1"/>
</dbReference>
<dbReference type="Pfam" id="PF00067">
    <property type="entry name" value="p450"/>
    <property type="match status" value="1"/>
</dbReference>
<accession>A0A1R0H046</accession>
<keyword evidence="6" id="KW-0503">Monooxygenase</keyword>
<dbReference type="GO" id="GO:0004497">
    <property type="term" value="F:monooxygenase activity"/>
    <property type="evidence" value="ECO:0007669"/>
    <property type="project" value="UniProtKB-KW"/>
</dbReference>
<keyword evidence="7" id="KW-0472">Membrane</keyword>
<comment type="similarity">
    <text evidence="2 6">Belongs to the cytochrome P450 family.</text>
</comment>
<protein>
    <submittedName>
        <fullName evidence="8">Isotrichodermin C-15 hydroxylase</fullName>
    </submittedName>
</protein>
<organism evidence="8 9">
    <name type="scientific">Smittium mucronatum</name>
    <dbReference type="NCBI Taxonomy" id="133383"/>
    <lineage>
        <taxon>Eukaryota</taxon>
        <taxon>Fungi</taxon>
        <taxon>Fungi incertae sedis</taxon>
        <taxon>Zoopagomycota</taxon>
        <taxon>Kickxellomycotina</taxon>
        <taxon>Harpellomycetes</taxon>
        <taxon>Harpellales</taxon>
        <taxon>Legeriomycetaceae</taxon>
        <taxon>Smittium</taxon>
    </lineage>
</organism>
<evidence type="ECO:0000256" key="4">
    <source>
        <dbReference type="ARBA" id="ARBA00023004"/>
    </source>
</evidence>
<dbReference type="GO" id="GO:0005506">
    <property type="term" value="F:iron ion binding"/>
    <property type="evidence" value="ECO:0007669"/>
    <property type="project" value="InterPro"/>
</dbReference>
<dbReference type="PANTHER" id="PTHR24305">
    <property type="entry name" value="CYTOCHROME P450"/>
    <property type="match status" value="1"/>
</dbReference>
<feature type="binding site" description="axial binding residue" evidence="5">
    <location>
        <position position="450"/>
    </location>
    <ligand>
        <name>heme</name>
        <dbReference type="ChEBI" id="CHEBI:30413"/>
    </ligand>
    <ligandPart>
        <name>Fe</name>
        <dbReference type="ChEBI" id="CHEBI:18248"/>
    </ligandPart>
</feature>
<comment type="cofactor">
    <cofactor evidence="1 5">
        <name>heme</name>
        <dbReference type="ChEBI" id="CHEBI:30413"/>
    </cofactor>
</comment>
<name>A0A1R0H046_9FUNG</name>
<evidence type="ECO:0000256" key="7">
    <source>
        <dbReference type="SAM" id="Phobius"/>
    </source>
</evidence>
<dbReference type="InterPro" id="IPR050121">
    <property type="entry name" value="Cytochrome_P450_monoxygenase"/>
</dbReference>
<feature type="transmembrane region" description="Helical" evidence="7">
    <location>
        <begin position="23"/>
        <end position="42"/>
    </location>
</feature>